<proteinExistence type="predicted"/>
<reference evidence="2" key="1">
    <citation type="submission" date="2022-01" db="EMBL/GenBank/DDBJ databases">
        <authorList>
            <person name="Braso-Vives M."/>
        </authorList>
    </citation>
    <scope>NUCLEOTIDE SEQUENCE</scope>
</reference>
<dbReference type="Pfam" id="PF15478">
    <property type="entry name" value="LKAAEAR"/>
    <property type="match status" value="1"/>
</dbReference>
<sequence>MAEDKKGSKVTLPPLKKTGDDDGPKEKFVAKNWRQLSPRTLNKMAPQEKSKYQAYEEPPKPVQEAQASTLKRVRDLRKAQRRSNPPMSMDEFVEKEKHSKLIGQLKAAEARNRLRVMRLRYQSNRAQEVKHLIACQPHSLKALRLEALVPPYLDNSSPGDKLDRMQRARVEGILEDEKGLTTVRYLDY</sequence>
<keyword evidence="3" id="KW-1185">Reference proteome</keyword>
<dbReference type="Proteomes" id="UP000838412">
    <property type="component" value="Chromosome 16"/>
</dbReference>
<dbReference type="PANTHER" id="PTHR35665:SF1">
    <property type="entry name" value="PROTEIN LKAAEAR1"/>
    <property type="match status" value="1"/>
</dbReference>
<gene>
    <name evidence="2" type="primary">LKAAEAR1</name>
    <name evidence="2" type="ORF">BLAG_LOCUS9586</name>
</gene>
<protein>
    <submittedName>
        <fullName evidence="2">LKAAEAR1 protein</fullName>
    </submittedName>
</protein>
<accession>A0A8J9Z6L2</accession>
<feature type="compositionally biased region" description="Basic and acidic residues" evidence="1">
    <location>
        <begin position="17"/>
        <end position="26"/>
    </location>
</feature>
<dbReference type="EMBL" id="OV696701">
    <property type="protein sequence ID" value="CAH1248163.1"/>
    <property type="molecule type" value="Genomic_DNA"/>
</dbReference>
<organism evidence="2 3">
    <name type="scientific">Branchiostoma lanceolatum</name>
    <name type="common">Common lancelet</name>
    <name type="synonym">Amphioxus lanceolatum</name>
    <dbReference type="NCBI Taxonomy" id="7740"/>
    <lineage>
        <taxon>Eukaryota</taxon>
        <taxon>Metazoa</taxon>
        <taxon>Chordata</taxon>
        <taxon>Cephalochordata</taxon>
        <taxon>Leptocardii</taxon>
        <taxon>Amphioxiformes</taxon>
        <taxon>Branchiostomatidae</taxon>
        <taxon>Branchiostoma</taxon>
    </lineage>
</organism>
<evidence type="ECO:0000313" key="3">
    <source>
        <dbReference type="Proteomes" id="UP000838412"/>
    </source>
</evidence>
<dbReference type="OrthoDB" id="10045727at2759"/>
<feature type="region of interest" description="Disordered" evidence="1">
    <location>
        <begin position="42"/>
        <end position="96"/>
    </location>
</feature>
<evidence type="ECO:0000313" key="2">
    <source>
        <dbReference type="EMBL" id="CAH1248163.1"/>
    </source>
</evidence>
<evidence type="ECO:0000256" key="1">
    <source>
        <dbReference type="SAM" id="MobiDB-lite"/>
    </source>
</evidence>
<feature type="region of interest" description="Disordered" evidence="1">
    <location>
        <begin position="1"/>
        <end position="26"/>
    </location>
</feature>
<dbReference type="PANTHER" id="PTHR35665">
    <property type="entry name" value="PROTEIN LKAAEAR1"/>
    <property type="match status" value="1"/>
</dbReference>
<name>A0A8J9Z6L2_BRALA</name>
<dbReference type="InterPro" id="IPR029152">
    <property type="entry name" value="LKAAEAR1"/>
</dbReference>
<dbReference type="AlphaFoldDB" id="A0A8J9Z6L2"/>